<dbReference type="EMBL" id="JAYKLX010000006">
    <property type="protein sequence ID" value="MEB3346385.1"/>
    <property type="molecule type" value="Genomic_DNA"/>
</dbReference>
<keyword evidence="2" id="KW-1185">Reference proteome</keyword>
<evidence type="ECO:0008006" key="3">
    <source>
        <dbReference type="Google" id="ProtNLM"/>
    </source>
</evidence>
<protein>
    <recommendedName>
        <fullName evidence="3">Antibiotic biosynthesis monooxygenase</fullName>
    </recommendedName>
</protein>
<dbReference type="RefSeq" id="WP_324180415.1">
    <property type="nucleotide sequence ID" value="NZ_BAABAW010000006.1"/>
</dbReference>
<proteinExistence type="predicted"/>
<dbReference type="Gene3D" id="3.30.70.100">
    <property type="match status" value="1"/>
</dbReference>
<evidence type="ECO:0000313" key="2">
    <source>
        <dbReference type="Proteomes" id="UP001327027"/>
    </source>
</evidence>
<accession>A0ABU5ZWY3</accession>
<comment type="caution">
    <text evidence="1">The sequence shown here is derived from an EMBL/GenBank/DDBJ whole genome shotgun (WGS) entry which is preliminary data.</text>
</comment>
<sequence length="104" mass="12195">MKTNDTVVEVVLFEANPMYSKQEVQNAMASLNEIVKMYYGFLERTTASTDDGRYIDIVYWLDIKSAKEAAEELMKDQQALKAFEVIKQESLQMYHFDTFNQFEE</sequence>
<evidence type="ECO:0000313" key="1">
    <source>
        <dbReference type="EMBL" id="MEB3346385.1"/>
    </source>
</evidence>
<name>A0ABU5ZWY3_9FLAO</name>
<organism evidence="1 2">
    <name type="scientific">Aquimarina gracilis</name>
    <dbReference type="NCBI Taxonomy" id="874422"/>
    <lineage>
        <taxon>Bacteria</taxon>
        <taxon>Pseudomonadati</taxon>
        <taxon>Bacteroidota</taxon>
        <taxon>Flavobacteriia</taxon>
        <taxon>Flavobacteriales</taxon>
        <taxon>Flavobacteriaceae</taxon>
        <taxon>Aquimarina</taxon>
    </lineage>
</organism>
<reference evidence="1 2" key="1">
    <citation type="journal article" date="2013" name="Int. J. Syst. Evol. Microbiol.">
        <title>Aquimarina gracilis sp. nov., isolated from the gut microflora of a mussel, Mytilus coruscus, and emended description of Aquimarina spongiae.</title>
        <authorList>
            <person name="Park S.C."/>
            <person name="Choe H.N."/>
            <person name="Baik K.S."/>
            <person name="Seong C.N."/>
        </authorList>
    </citation>
    <scope>NUCLEOTIDE SEQUENCE [LARGE SCALE GENOMIC DNA]</scope>
    <source>
        <strain evidence="1 2">PSC32</strain>
    </source>
</reference>
<gene>
    <name evidence="1" type="ORF">U6A24_12990</name>
</gene>
<dbReference type="Proteomes" id="UP001327027">
    <property type="component" value="Unassembled WGS sequence"/>
</dbReference>